<evidence type="ECO:0000313" key="2">
    <source>
        <dbReference type="Proteomes" id="UP000040841"/>
    </source>
</evidence>
<dbReference type="RefSeq" id="WP_049646755.1">
    <property type="nucleotide sequence ID" value="NZ_CABHYS010000015.1"/>
</dbReference>
<dbReference type="Gene3D" id="3.90.1480.10">
    <property type="entry name" value="Alpha-2,3-sialyltransferase"/>
    <property type="match status" value="1"/>
</dbReference>
<sequence>MFNFIERILATRIRVKRIAKSVDEIQSIQDRIEQSIGDLQQIISHEFESKTQTIQGGISHQLDVANQTNSTKVDTQLHLLQQARLFNENLYHLLFHRKEIQTLHQSVFPMFVNKHEGQEIAVVGCGPTLQQYQPISGAVHIGVNKSFQRPGLELDYLFIQDYISSNNYIDAANQYRRGQCQKFYGIIQGAYEISIPAIQAIAANAYRYYVMVGYSPFCQDIQNNPLPNFNSITFSALAFALLTKPKRIYLVGCDTNENGYFDGQLNHMSGVDLMHSISINKQGWHHFKNFIDVFYPDIEVVSVNPVGLKGLFHDIYQ</sequence>
<dbReference type="AlphaFoldDB" id="A0AA36LNP8"/>
<organism evidence="1 2">
    <name type="scientific">Yersinia mollaretii</name>
    <dbReference type="NCBI Taxonomy" id="33060"/>
    <lineage>
        <taxon>Bacteria</taxon>
        <taxon>Pseudomonadati</taxon>
        <taxon>Pseudomonadota</taxon>
        <taxon>Gammaproteobacteria</taxon>
        <taxon>Enterobacterales</taxon>
        <taxon>Yersiniaceae</taxon>
        <taxon>Yersinia</taxon>
    </lineage>
</organism>
<comment type="caution">
    <text evidence="1">The sequence shown here is derived from an EMBL/GenBank/DDBJ whole genome shotgun (WGS) entry which is preliminary data.</text>
</comment>
<evidence type="ECO:0008006" key="3">
    <source>
        <dbReference type="Google" id="ProtNLM"/>
    </source>
</evidence>
<proteinExistence type="predicted"/>
<reference evidence="1 2" key="1">
    <citation type="submission" date="2015-03" db="EMBL/GenBank/DDBJ databases">
        <authorList>
            <consortium name="Pathogen Informatics"/>
            <person name="Murphy D."/>
        </authorList>
    </citation>
    <scope>NUCLEOTIDE SEQUENCE [LARGE SCALE GENOMIC DNA]</scope>
    <source>
        <strain evidence="1 2">FE82747</strain>
    </source>
</reference>
<accession>A0AA36LNP8</accession>
<evidence type="ECO:0000313" key="1">
    <source>
        <dbReference type="EMBL" id="CNI02419.1"/>
    </source>
</evidence>
<name>A0AA36LNP8_YERMO</name>
<protein>
    <recommendedName>
        <fullName evidence="3">DUF115 domain-containing protein</fullName>
    </recommendedName>
</protein>
<gene>
    <name evidence="1" type="ORF">ERS008502_02027</name>
</gene>
<dbReference type="EMBL" id="CQBM01000003">
    <property type="protein sequence ID" value="CNI02419.1"/>
    <property type="molecule type" value="Genomic_DNA"/>
</dbReference>
<dbReference type="Proteomes" id="UP000040841">
    <property type="component" value="Unassembled WGS sequence"/>
</dbReference>